<dbReference type="SUPFAM" id="SSF46785">
    <property type="entry name" value="Winged helix' DNA-binding domain"/>
    <property type="match status" value="1"/>
</dbReference>
<organism evidence="4 5">
    <name type="scientific">Miniimonas arenae</name>
    <dbReference type="NCBI Taxonomy" id="676201"/>
    <lineage>
        <taxon>Bacteria</taxon>
        <taxon>Bacillati</taxon>
        <taxon>Actinomycetota</taxon>
        <taxon>Actinomycetes</taxon>
        <taxon>Micrococcales</taxon>
        <taxon>Beutenbergiaceae</taxon>
        <taxon>Miniimonas</taxon>
    </lineage>
</organism>
<evidence type="ECO:0000256" key="2">
    <source>
        <dbReference type="SAM" id="MobiDB-lite"/>
    </source>
</evidence>
<keyword evidence="5" id="KW-1185">Reference proteome</keyword>
<evidence type="ECO:0000313" key="4">
    <source>
        <dbReference type="EMBL" id="TNU73380.1"/>
    </source>
</evidence>
<dbReference type="InterPro" id="IPR036390">
    <property type="entry name" value="WH_DNA-bd_sf"/>
</dbReference>
<feature type="compositionally biased region" description="Basic and acidic residues" evidence="2">
    <location>
        <begin position="27"/>
        <end position="66"/>
    </location>
</feature>
<dbReference type="Gene3D" id="1.10.10.10">
    <property type="entry name" value="Winged helix-like DNA-binding domain superfamily/Winged helix DNA-binding domain"/>
    <property type="match status" value="1"/>
</dbReference>
<keyword evidence="1" id="KW-0175">Coiled coil</keyword>
<name>A0A5C5B957_9MICO</name>
<feature type="domain" description="Transcription regulator PadR N-terminal" evidence="3">
    <location>
        <begin position="138"/>
        <end position="210"/>
    </location>
</feature>
<evidence type="ECO:0000259" key="3">
    <source>
        <dbReference type="Pfam" id="PF03551"/>
    </source>
</evidence>
<dbReference type="InterPro" id="IPR005149">
    <property type="entry name" value="Tscrpt_reg_PadR_N"/>
</dbReference>
<dbReference type="PANTHER" id="PTHR43252:SF2">
    <property type="entry name" value="TRANSCRIPTION REGULATOR, PADR-LIKE FAMILY"/>
    <property type="match status" value="1"/>
</dbReference>
<dbReference type="PANTHER" id="PTHR43252">
    <property type="entry name" value="TRANSCRIPTIONAL REGULATOR YQJI"/>
    <property type="match status" value="1"/>
</dbReference>
<gene>
    <name evidence="4" type="ORF">FH969_11735</name>
</gene>
<evidence type="ECO:0000256" key="1">
    <source>
        <dbReference type="SAM" id="Coils"/>
    </source>
</evidence>
<comment type="caution">
    <text evidence="4">The sequence shown here is derived from an EMBL/GenBank/DDBJ whole genome shotgun (WGS) entry which is preliminary data.</text>
</comment>
<accession>A0A5C5B957</accession>
<dbReference type="Proteomes" id="UP000313849">
    <property type="component" value="Unassembled WGS sequence"/>
</dbReference>
<feature type="coiled-coil region" evidence="1">
    <location>
        <begin position="248"/>
        <end position="275"/>
    </location>
</feature>
<reference evidence="4 5" key="1">
    <citation type="submission" date="2019-06" db="EMBL/GenBank/DDBJ databases">
        <title>Draft genome sequence of Miniimonas arenae KCTC 19750T isolated from sea sand.</title>
        <authorList>
            <person name="Park S.-J."/>
        </authorList>
    </citation>
    <scope>NUCLEOTIDE SEQUENCE [LARGE SCALE GENOMIC DNA]</scope>
    <source>
        <strain evidence="4 5">KCTC 19750</strain>
    </source>
</reference>
<evidence type="ECO:0000313" key="5">
    <source>
        <dbReference type="Proteomes" id="UP000313849"/>
    </source>
</evidence>
<feature type="region of interest" description="Disordered" evidence="2">
    <location>
        <begin position="1"/>
        <end position="76"/>
    </location>
</feature>
<sequence>MRAYGPQSGDPRGGFGPDDTDWGTPGEHGEPGGEGFEDVRDADERGGRGRDRGDRGDRGQRGERAGRGGRRGPFGFDPEAFGPGFVPGVGPFGPGFGPAFGPGAHRGFGPGGRGGHGGPGGPGSRRGRARKGDVRLALLALLGEAPSNGYGLIKGIEERSGGVWRTSPGSVYPTLAQLVDEGLIAPVENGSGGGGTQYTVTEAGTAYLAEHAAEVERMWTPVEEHWAEMGDILVSGRKLMTALRQVASDGTAEQRKAAAEKMDELRRELYRMLGE</sequence>
<dbReference type="OrthoDB" id="1683430at2"/>
<dbReference type="Pfam" id="PF03551">
    <property type="entry name" value="PadR"/>
    <property type="match status" value="1"/>
</dbReference>
<proteinExistence type="predicted"/>
<feature type="region of interest" description="Disordered" evidence="2">
    <location>
        <begin position="101"/>
        <end position="129"/>
    </location>
</feature>
<protein>
    <submittedName>
        <fullName evidence="4">PadR family transcriptional regulator</fullName>
    </submittedName>
</protein>
<dbReference type="InterPro" id="IPR036388">
    <property type="entry name" value="WH-like_DNA-bd_sf"/>
</dbReference>
<feature type="compositionally biased region" description="Gly residues" evidence="2">
    <location>
        <begin position="101"/>
        <end position="124"/>
    </location>
</feature>
<dbReference type="AlphaFoldDB" id="A0A5C5B957"/>
<dbReference type="EMBL" id="VENP01000049">
    <property type="protein sequence ID" value="TNU73380.1"/>
    <property type="molecule type" value="Genomic_DNA"/>
</dbReference>